<accession>A0ABU0CUC1</accession>
<name>A0ABU0CUC1_9BACI</name>
<dbReference type="RefSeq" id="WP_307338611.1">
    <property type="nucleotide sequence ID" value="NZ_JAUSUQ010000006.1"/>
</dbReference>
<comment type="caution">
    <text evidence="1">The sequence shown here is derived from an EMBL/GenBank/DDBJ whole genome shotgun (WGS) entry which is preliminary data.</text>
</comment>
<sequence>MFQVGDVVIFKPDGAQGVVVKVNDSDCYVMWEDLFSSLEPFEQLIKDEKLTAEQRIEPRQPIIP</sequence>
<evidence type="ECO:0000313" key="1">
    <source>
        <dbReference type="EMBL" id="MDQ0339120.1"/>
    </source>
</evidence>
<dbReference type="EMBL" id="JAUSUQ010000006">
    <property type="protein sequence ID" value="MDQ0339120.1"/>
    <property type="molecule type" value="Genomic_DNA"/>
</dbReference>
<evidence type="ECO:0000313" key="2">
    <source>
        <dbReference type="Proteomes" id="UP001232445"/>
    </source>
</evidence>
<dbReference type="Proteomes" id="UP001232445">
    <property type="component" value="Unassembled WGS sequence"/>
</dbReference>
<keyword evidence="2" id="KW-1185">Reference proteome</keyword>
<reference evidence="1 2" key="1">
    <citation type="submission" date="2023-07" db="EMBL/GenBank/DDBJ databases">
        <title>Genomic Encyclopedia of Type Strains, Phase IV (KMG-IV): sequencing the most valuable type-strain genomes for metagenomic binning, comparative biology and taxonomic classification.</title>
        <authorList>
            <person name="Goeker M."/>
        </authorList>
    </citation>
    <scope>NUCLEOTIDE SEQUENCE [LARGE SCALE GENOMIC DNA]</scope>
    <source>
        <strain evidence="1 2">DSM 17740</strain>
    </source>
</reference>
<proteinExistence type="predicted"/>
<protein>
    <submittedName>
        <fullName evidence="1">Uncharacterized protein YkvS</fullName>
    </submittedName>
</protein>
<organism evidence="1 2">
    <name type="scientific">Caldalkalibacillus uzonensis</name>
    <dbReference type="NCBI Taxonomy" id="353224"/>
    <lineage>
        <taxon>Bacteria</taxon>
        <taxon>Bacillati</taxon>
        <taxon>Bacillota</taxon>
        <taxon>Bacilli</taxon>
        <taxon>Bacillales</taxon>
        <taxon>Bacillaceae</taxon>
        <taxon>Caldalkalibacillus</taxon>
    </lineage>
</organism>
<gene>
    <name evidence="1" type="ORF">J2S00_001906</name>
</gene>